<sequence length="80" mass="8944">MDENKKAMSSLEEAIACSVCDKNLTTAPQDCNQCHNYFRNEVAKLPSASLDLTPERVKGEIDDAVDSQPLRTELQQFRGK</sequence>
<organism evidence="1 2">
    <name type="scientific">Anabaenopsis circularis NIES-21</name>
    <dbReference type="NCBI Taxonomy" id="1085406"/>
    <lineage>
        <taxon>Bacteria</taxon>
        <taxon>Bacillati</taxon>
        <taxon>Cyanobacteriota</taxon>
        <taxon>Cyanophyceae</taxon>
        <taxon>Nostocales</taxon>
        <taxon>Nodulariaceae</taxon>
        <taxon>Anabaenopsis</taxon>
    </lineage>
</organism>
<dbReference type="AlphaFoldDB" id="A0A1Z4GLZ2"/>
<reference evidence="1 2" key="1">
    <citation type="submission" date="2017-06" db="EMBL/GenBank/DDBJ databases">
        <title>Genome sequencing of cyanobaciteial culture collection at National Institute for Environmental Studies (NIES).</title>
        <authorList>
            <person name="Hirose Y."/>
            <person name="Shimura Y."/>
            <person name="Fujisawa T."/>
            <person name="Nakamura Y."/>
            <person name="Kawachi M."/>
        </authorList>
    </citation>
    <scope>NUCLEOTIDE SEQUENCE [LARGE SCALE GENOMIC DNA]</scope>
    <source>
        <strain evidence="1 2">NIES-21</strain>
    </source>
</reference>
<accession>A0A1Z4GLZ2</accession>
<keyword evidence="2" id="KW-1185">Reference proteome</keyword>
<name>A0A1Z4GLZ2_9CYAN</name>
<gene>
    <name evidence="1" type="ORF">NIES21_43600</name>
</gene>
<dbReference type="EMBL" id="AP018174">
    <property type="protein sequence ID" value="BAY18513.1"/>
    <property type="molecule type" value="Genomic_DNA"/>
</dbReference>
<proteinExistence type="predicted"/>
<evidence type="ECO:0000313" key="2">
    <source>
        <dbReference type="Proteomes" id="UP000218287"/>
    </source>
</evidence>
<protein>
    <submittedName>
        <fullName evidence="1">Uncharacterized protein</fullName>
    </submittedName>
</protein>
<dbReference type="Proteomes" id="UP000218287">
    <property type="component" value="Chromosome"/>
</dbReference>
<evidence type="ECO:0000313" key="1">
    <source>
        <dbReference type="EMBL" id="BAY18513.1"/>
    </source>
</evidence>